<dbReference type="EMBL" id="QAID01000035">
    <property type="protein sequence ID" value="MDN4578255.1"/>
    <property type="molecule type" value="Genomic_DNA"/>
</dbReference>
<proteinExistence type="predicted"/>
<dbReference type="EMBL" id="QAIC01000037">
    <property type="protein sequence ID" value="MDN4573713.1"/>
    <property type="molecule type" value="Genomic_DNA"/>
</dbReference>
<evidence type="ECO:0000313" key="1">
    <source>
        <dbReference type="EMBL" id="MDN4573713.1"/>
    </source>
</evidence>
<name>A0AAW7MM85_9BURK</name>
<dbReference type="Proteomes" id="UP001172788">
    <property type="component" value="Unassembled WGS sequence"/>
</dbReference>
<keyword evidence="3" id="KW-1185">Reference proteome</keyword>
<evidence type="ECO:0000313" key="4">
    <source>
        <dbReference type="Proteomes" id="UP001172791"/>
    </source>
</evidence>
<reference evidence="1" key="1">
    <citation type="submission" date="2018-04" db="EMBL/GenBank/DDBJ databases">
        <authorList>
            <person name="Jy Z."/>
        </authorList>
    </citation>
    <scope>NUCLEOTIDE SEQUENCE</scope>
    <source>
        <strain evidence="2">AS13</strain>
        <strain evidence="1">LA18</strain>
    </source>
</reference>
<evidence type="ECO:0000313" key="3">
    <source>
        <dbReference type="Proteomes" id="UP001172788"/>
    </source>
</evidence>
<evidence type="ECO:0000313" key="2">
    <source>
        <dbReference type="EMBL" id="MDN4578255.1"/>
    </source>
</evidence>
<sequence length="93" mass="10080">MGEIAEPDVNFDFLAELVIENIECQLYDDVGEVADCFGPFNEDARQPLAKAIEKWVVDHGGFSCWAVKKLKPYTPGNSEYDAVAAAIATTPGG</sequence>
<dbReference type="Proteomes" id="UP001172791">
    <property type="component" value="Unassembled WGS sequence"/>
</dbReference>
<protein>
    <submittedName>
        <fullName evidence="1">Uncharacterized protein</fullName>
    </submittedName>
</protein>
<dbReference type="AlphaFoldDB" id="A0AAW7MM85"/>
<gene>
    <name evidence="1" type="ORF">DBA34_10625</name>
    <name evidence="2" type="ORF">DBB29_09005</name>
</gene>
<organism evidence="1 4">
    <name type="scientific">Pandoraea cepalis</name>
    <dbReference type="NCBI Taxonomy" id="2508294"/>
    <lineage>
        <taxon>Bacteria</taxon>
        <taxon>Pseudomonadati</taxon>
        <taxon>Pseudomonadota</taxon>
        <taxon>Betaproteobacteria</taxon>
        <taxon>Burkholderiales</taxon>
        <taxon>Burkholderiaceae</taxon>
        <taxon>Pandoraea</taxon>
    </lineage>
</organism>
<comment type="caution">
    <text evidence="1">The sequence shown here is derived from an EMBL/GenBank/DDBJ whole genome shotgun (WGS) entry which is preliminary data.</text>
</comment>
<accession>A0AAW7MM85</accession>